<evidence type="ECO:0000313" key="2">
    <source>
        <dbReference type="EMBL" id="RXW21536.1"/>
    </source>
</evidence>
<evidence type="ECO:0000256" key="1">
    <source>
        <dbReference type="SAM" id="SignalP"/>
    </source>
</evidence>
<dbReference type="AlphaFoldDB" id="A0A4Q2DPZ5"/>
<organism evidence="2 3">
    <name type="scientific">Candolleomyces aberdarensis</name>
    <dbReference type="NCBI Taxonomy" id="2316362"/>
    <lineage>
        <taxon>Eukaryota</taxon>
        <taxon>Fungi</taxon>
        <taxon>Dikarya</taxon>
        <taxon>Basidiomycota</taxon>
        <taxon>Agaricomycotina</taxon>
        <taxon>Agaricomycetes</taxon>
        <taxon>Agaricomycetidae</taxon>
        <taxon>Agaricales</taxon>
        <taxon>Agaricineae</taxon>
        <taxon>Psathyrellaceae</taxon>
        <taxon>Candolleomyces</taxon>
    </lineage>
</organism>
<name>A0A4Q2DPZ5_9AGAR</name>
<feature type="signal peptide" evidence="1">
    <location>
        <begin position="1"/>
        <end position="20"/>
    </location>
</feature>
<gene>
    <name evidence="2" type="ORF">EST38_g4333</name>
</gene>
<sequence>MVQASTFLIAAAFVIAHVLAAPAPALPPVTPESSAVTRRSIDNTDSLLDIEAREPSFWGNIAKGAQKVAPKKVAPKVQKVAPLIRRDEEDNVYVRELGADELAHLEAREPGFFKKLISAKPKVAKVAHPVTGHIFRELDDGIHLEQRE</sequence>
<evidence type="ECO:0000313" key="3">
    <source>
        <dbReference type="Proteomes" id="UP000290288"/>
    </source>
</evidence>
<keyword evidence="3" id="KW-1185">Reference proteome</keyword>
<dbReference type="Proteomes" id="UP000290288">
    <property type="component" value="Unassembled WGS sequence"/>
</dbReference>
<feature type="chain" id="PRO_5020881487" evidence="1">
    <location>
        <begin position="21"/>
        <end position="148"/>
    </location>
</feature>
<protein>
    <submittedName>
        <fullName evidence="2">Uncharacterized protein</fullName>
    </submittedName>
</protein>
<accession>A0A4Q2DPZ5</accession>
<proteinExistence type="predicted"/>
<reference evidence="2 3" key="1">
    <citation type="submission" date="2019-01" db="EMBL/GenBank/DDBJ databases">
        <title>Draft genome sequence of Psathyrella aberdarensis IHI B618.</title>
        <authorList>
            <person name="Buettner E."/>
            <person name="Kellner H."/>
        </authorList>
    </citation>
    <scope>NUCLEOTIDE SEQUENCE [LARGE SCALE GENOMIC DNA]</scope>
    <source>
        <strain evidence="2 3">IHI B618</strain>
    </source>
</reference>
<keyword evidence="1" id="KW-0732">Signal</keyword>
<comment type="caution">
    <text evidence="2">The sequence shown here is derived from an EMBL/GenBank/DDBJ whole genome shotgun (WGS) entry which is preliminary data.</text>
</comment>
<dbReference type="EMBL" id="SDEE01000104">
    <property type="protein sequence ID" value="RXW21536.1"/>
    <property type="molecule type" value="Genomic_DNA"/>
</dbReference>